<dbReference type="EMBL" id="CAXAMN010027772">
    <property type="protein sequence ID" value="CAK9112842.1"/>
    <property type="molecule type" value="Genomic_DNA"/>
</dbReference>
<feature type="compositionally biased region" description="Basic and acidic residues" evidence="3">
    <location>
        <begin position="144"/>
        <end position="155"/>
    </location>
</feature>
<feature type="region of interest" description="Disordered" evidence="3">
    <location>
        <begin position="593"/>
        <end position="636"/>
    </location>
</feature>
<feature type="compositionally biased region" description="Polar residues" evidence="3">
    <location>
        <begin position="256"/>
        <end position="276"/>
    </location>
</feature>
<protein>
    <recommendedName>
        <fullName evidence="4">C3H1-type domain-containing protein</fullName>
    </recommendedName>
</protein>
<feature type="coiled-coil region" evidence="2">
    <location>
        <begin position="171"/>
        <end position="202"/>
    </location>
</feature>
<comment type="caution">
    <text evidence="5">The sequence shown here is derived from an EMBL/GenBank/DDBJ whole genome shotgun (WGS) entry which is preliminary data.</text>
</comment>
<reference evidence="5 6" key="1">
    <citation type="submission" date="2024-02" db="EMBL/GenBank/DDBJ databases">
        <authorList>
            <person name="Chen Y."/>
            <person name="Shah S."/>
            <person name="Dougan E. K."/>
            <person name="Thang M."/>
            <person name="Chan C."/>
        </authorList>
    </citation>
    <scope>NUCLEOTIDE SEQUENCE [LARGE SCALE GENOMIC DNA]</scope>
</reference>
<feature type="region of interest" description="Disordered" evidence="3">
    <location>
        <begin position="20"/>
        <end position="85"/>
    </location>
</feature>
<dbReference type="PROSITE" id="PS50103">
    <property type="entry name" value="ZF_C3H1"/>
    <property type="match status" value="1"/>
</dbReference>
<evidence type="ECO:0000259" key="4">
    <source>
        <dbReference type="PROSITE" id="PS50103"/>
    </source>
</evidence>
<keyword evidence="2" id="KW-0175">Coiled coil</keyword>
<feature type="compositionally biased region" description="Basic residues" evidence="3">
    <location>
        <begin position="773"/>
        <end position="782"/>
    </location>
</feature>
<accession>A0ABP0SKB7</accession>
<dbReference type="InterPro" id="IPR000571">
    <property type="entry name" value="Znf_CCCH"/>
</dbReference>
<name>A0ABP0SKB7_9DINO</name>
<feature type="region of interest" description="Disordered" evidence="3">
    <location>
        <begin position="132"/>
        <end position="155"/>
    </location>
</feature>
<feature type="compositionally biased region" description="Basic and acidic residues" evidence="3">
    <location>
        <begin position="598"/>
        <end position="636"/>
    </location>
</feature>
<keyword evidence="6" id="KW-1185">Reference proteome</keyword>
<organism evidence="5 6">
    <name type="scientific">Durusdinium trenchii</name>
    <dbReference type="NCBI Taxonomy" id="1381693"/>
    <lineage>
        <taxon>Eukaryota</taxon>
        <taxon>Sar</taxon>
        <taxon>Alveolata</taxon>
        <taxon>Dinophyceae</taxon>
        <taxon>Suessiales</taxon>
        <taxon>Symbiodiniaceae</taxon>
        <taxon>Durusdinium</taxon>
    </lineage>
</organism>
<proteinExistence type="predicted"/>
<keyword evidence="1" id="KW-0862">Zinc</keyword>
<feature type="zinc finger region" description="C3H1-type" evidence="1">
    <location>
        <begin position="633"/>
        <end position="661"/>
    </location>
</feature>
<feature type="region of interest" description="Disordered" evidence="3">
    <location>
        <begin position="249"/>
        <end position="327"/>
    </location>
</feature>
<evidence type="ECO:0000256" key="2">
    <source>
        <dbReference type="SAM" id="Coils"/>
    </source>
</evidence>
<feature type="domain" description="C3H1-type" evidence="4">
    <location>
        <begin position="633"/>
        <end position="661"/>
    </location>
</feature>
<feature type="compositionally biased region" description="Low complexity" evidence="3">
    <location>
        <begin position="734"/>
        <end position="752"/>
    </location>
</feature>
<evidence type="ECO:0000313" key="6">
    <source>
        <dbReference type="Proteomes" id="UP001642484"/>
    </source>
</evidence>
<keyword evidence="1" id="KW-0479">Metal-binding</keyword>
<gene>
    <name evidence="5" type="ORF">CCMP2556_LOCUS52276</name>
</gene>
<sequence>MFTWQIHSYEPNCWDPCAMSMNPGPVTDSAGGRTPEVKGPKPASSSQVRLKTPKDERPKPTLGRGEAGEGKQRGQGEREGEGALAIEEAGVETHTISTPPDAATCQPLFTPAQLQDLRNVYDQAPWLYSRFQTPQTSMPPRPTFLRDEEGRHESVRGSEKELRRFEEWKRLKELKEYENEEREEMSRQIQELLQENRRLKDQATGIYPVLKARDHAEASIRRRMADILDENRTLKQDLQRITTALHERKEEEQVFATPNGSAELSSSVPPSWNQPCEQRPEARPEDLHEEEEEEATCGFDRPAARSGKGKGTRKKKEEPVPEDPQQQTMAIILKLMEGMQSLQKQMIKGHREEDSKEAEVVRTSVEVPKLAEWNQESAPIDYADWLLLLQPIMADLSESSEAWWEETLRTAKEWYSQHMAKTPLDRLSHAPKPSSTMAQKRWSRLEKRASALLLSAIPETLREEVVAAKNITTLGILAKGMVQYQPGGLAERQAILSALEAPQEASTVGAAIGTLRRWLRWKRRAEEMGVSVPDPTILARGLTRLVRKLLGAHPELQFKLQLARSALSVDSIPTYDGIAKYAEHLMAELEQVNHQARKKEPQPPEPPKLKRFEEQRDQKEGKERKEESEKEKEREKPKCKFYLSDQGCKRGKSCGFSHDQRDERRRCWNCGGTDHMSPACTRPKEIKESAPKAKTARKEKEKGEGERSEDAGKGTPSLNDLLKEANDMLKSMHSQQSPSSSTTSSPTSTAPPDQERKEVMERLQQQLNMMKQKTFRLRRLQKGQRDGLLQLTRSGL</sequence>
<evidence type="ECO:0000256" key="1">
    <source>
        <dbReference type="PROSITE-ProRule" id="PRU00723"/>
    </source>
</evidence>
<feature type="region of interest" description="Disordered" evidence="3">
    <location>
        <begin position="667"/>
        <end position="796"/>
    </location>
</feature>
<keyword evidence="1" id="KW-0863">Zinc-finger</keyword>
<feature type="compositionally biased region" description="Basic and acidic residues" evidence="3">
    <location>
        <begin position="66"/>
        <end position="81"/>
    </location>
</feature>
<evidence type="ECO:0000313" key="5">
    <source>
        <dbReference type="EMBL" id="CAK9112842.1"/>
    </source>
</evidence>
<dbReference type="Proteomes" id="UP001642484">
    <property type="component" value="Unassembled WGS sequence"/>
</dbReference>
<feature type="compositionally biased region" description="Basic and acidic residues" evidence="3">
    <location>
        <begin position="682"/>
        <end position="712"/>
    </location>
</feature>
<evidence type="ECO:0000256" key="3">
    <source>
        <dbReference type="SAM" id="MobiDB-lite"/>
    </source>
</evidence>